<reference evidence="1" key="1">
    <citation type="submission" date="2020-04" db="EMBL/GenBank/DDBJ databases">
        <authorList>
            <person name="Chiriac C."/>
            <person name="Salcher M."/>
            <person name="Ghai R."/>
            <person name="Kavagutti S V."/>
        </authorList>
    </citation>
    <scope>NUCLEOTIDE SEQUENCE</scope>
</reference>
<sequence length="191" mass="19128">MALPITITNTFATATGSIPLSQLDANFTQLTSTINGVGDGTTALATPVIGGGTINGAVIGGTTPAQGTFTNVVSTGDVYESTPTPTALTATGTLTISQMLTNIVTVTSATAVGLTLPTGALTDAGILSGTLPVNGCFDWYIINLGSASGAVTMAAGTTHTYVGLTTIPISSQAAFRTRKTATNTFVTYRIS</sequence>
<proteinExistence type="predicted"/>
<gene>
    <name evidence="1" type="ORF">UFOVP17_31</name>
</gene>
<protein>
    <submittedName>
        <fullName evidence="1">Uncharacterized protein</fullName>
    </submittedName>
</protein>
<organism evidence="1">
    <name type="scientific">uncultured Caudovirales phage</name>
    <dbReference type="NCBI Taxonomy" id="2100421"/>
    <lineage>
        <taxon>Viruses</taxon>
        <taxon>Duplodnaviria</taxon>
        <taxon>Heunggongvirae</taxon>
        <taxon>Uroviricota</taxon>
        <taxon>Caudoviricetes</taxon>
        <taxon>Peduoviridae</taxon>
        <taxon>Maltschvirus</taxon>
        <taxon>Maltschvirus maltsch</taxon>
    </lineage>
</organism>
<dbReference type="EMBL" id="LR796154">
    <property type="protein sequence ID" value="CAB4121947.1"/>
    <property type="molecule type" value="Genomic_DNA"/>
</dbReference>
<accession>A0A6J5KM35</accession>
<evidence type="ECO:0000313" key="1">
    <source>
        <dbReference type="EMBL" id="CAB4121947.1"/>
    </source>
</evidence>
<name>A0A6J5KM35_9CAUD</name>